<protein>
    <submittedName>
        <fullName evidence="1">Uncharacterized protein</fullName>
    </submittedName>
</protein>
<accession>A0A1R0KTM4</accession>
<organism evidence="1 2">
    <name type="scientific">Amycolatopsis coloradensis</name>
    <dbReference type="NCBI Taxonomy" id="76021"/>
    <lineage>
        <taxon>Bacteria</taxon>
        <taxon>Bacillati</taxon>
        <taxon>Actinomycetota</taxon>
        <taxon>Actinomycetes</taxon>
        <taxon>Pseudonocardiales</taxon>
        <taxon>Pseudonocardiaceae</taxon>
        <taxon>Amycolatopsis</taxon>
    </lineage>
</organism>
<proteinExistence type="predicted"/>
<keyword evidence="2" id="KW-1185">Reference proteome</keyword>
<dbReference type="OrthoDB" id="3633531at2"/>
<dbReference type="Proteomes" id="UP000187486">
    <property type="component" value="Unassembled WGS sequence"/>
</dbReference>
<comment type="caution">
    <text evidence="1">The sequence shown here is derived from an EMBL/GenBank/DDBJ whole genome shotgun (WGS) entry which is preliminary data.</text>
</comment>
<evidence type="ECO:0000313" key="2">
    <source>
        <dbReference type="Proteomes" id="UP000187486"/>
    </source>
</evidence>
<dbReference type="AlphaFoldDB" id="A0A1R0KTM4"/>
<reference evidence="1 2" key="1">
    <citation type="submission" date="2016-01" db="EMBL/GenBank/DDBJ databases">
        <title>Amycolatopsis coloradensis genome sequencing and assembly.</title>
        <authorList>
            <person name="Mayilraj S."/>
        </authorList>
    </citation>
    <scope>NUCLEOTIDE SEQUENCE [LARGE SCALE GENOMIC DNA]</scope>
    <source>
        <strain evidence="1 2">DSM 44225</strain>
    </source>
</reference>
<name>A0A1R0KTM4_9PSEU</name>
<evidence type="ECO:0000313" key="1">
    <source>
        <dbReference type="EMBL" id="OLZ51328.1"/>
    </source>
</evidence>
<dbReference type="EMBL" id="MQUQ01000008">
    <property type="protein sequence ID" value="OLZ51328.1"/>
    <property type="molecule type" value="Genomic_DNA"/>
</dbReference>
<gene>
    <name evidence="1" type="ORF">BS329_16100</name>
</gene>
<sequence length="63" mass="6945">MKNETSENLRLLFSGLGIDTALPSGEVDLVIDRFDNWTNKARVDAFRCFTGACCVVPPLAEAR</sequence>
<dbReference type="RefSeq" id="WP_076161553.1">
    <property type="nucleotide sequence ID" value="NZ_JBEZVB010000080.1"/>
</dbReference>